<name>A0A3P1UPY9_9ACTO</name>
<evidence type="ECO:0000313" key="2">
    <source>
        <dbReference type="Proteomes" id="UP000271272"/>
    </source>
</evidence>
<protein>
    <submittedName>
        <fullName evidence="1">Uncharacterized protein</fullName>
    </submittedName>
</protein>
<proteinExistence type="predicted"/>
<keyword evidence="2" id="KW-1185">Reference proteome</keyword>
<gene>
    <name evidence="1" type="ORF">EII10_11805</name>
</gene>
<accession>A0A3P1UPY9</accession>
<dbReference type="AlphaFoldDB" id="A0A3P1UPY9"/>
<evidence type="ECO:0000313" key="1">
    <source>
        <dbReference type="EMBL" id="RRD23658.1"/>
    </source>
</evidence>
<sequence length="188" mass="20265">MIELRKICGTCAGIVAAICAALGLAGCSVMRNGVQSAEDDRFAEFTQYVPEPLEIQTDVKPLTKRMPALEVSSANWVAQARLRERELLPEPDRPVWLHAVLKVAPYSAKALDEKSTGSASLLPPVYPELHQYVPKNCAFSAVPSGDADGIVGADLLPVGSDTENLYVKELAVSVDCNIVVMTSEIRNL</sequence>
<reference evidence="1 2" key="1">
    <citation type="submission" date="2018-11" db="EMBL/GenBank/DDBJ databases">
        <title>Genomes From Bacteria Associated with the Canine Oral Cavity: a Test Case for Automated Genome-Based Taxonomic Assignment.</title>
        <authorList>
            <person name="Coil D.A."/>
            <person name="Jospin G."/>
            <person name="Darling A.E."/>
            <person name="Wallis C."/>
            <person name="Davis I.J."/>
            <person name="Harris S."/>
            <person name="Eisen J.A."/>
            <person name="Holcombe L.J."/>
            <person name="O'Flynn C."/>
        </authorList>
    </citation>
    <scope>NUCLEOTIDE SEQUENCE [LARGE SCALE GENOMIC DNA]</scope>
    <source>
        <strain evidence="1 2">OH5050</strain>
    </source>
</reference>
<organism evidence="1 2">
    <name type="scientific">Actinomyces bowdenii</name>
    <dbReference type="NCBI Taxonomy" id="131109"/>
    <lineage>
        <taxon>Bacteria</taxon>
        <taxon>Bacillati</taxon>
        <taxon>Actinomycetota</taxon>
        <taxon>Actinomycetes</taxon>
        <taxon>Actinomycetales</taxon>
        <taxon>Actinomycetaceae</taxon>
        <taxon>Actinomyces</taxon>
    </lineage>
</organism>
<dbReference type="OrthoDB" id="3259256at2"/>
<dbReference type="PROSITE" id="PS51257">
    <property type="entry name" value="PROKAR_LIPOPROTEIN"/>
    <property type="match status" value="1"/>
</dbReference>
<dbReference type="Proteomes" id="UP000271272">
    <property type="component" value="Unassembled WGS sequence"/>
</dbReference>
<comment type="caution">
    <text evidence="1">The sequence shown here is derived from an EMBL/GenBank/DDBJ whole genome shotgun (WGS) entry which is preliminary data.</text>
</comment>
<dbReference type="EMBL" id="RQZC01000030">
    <property type="protein sequence ID" value="RRD23658.1"/>
    <property type="molecule type" value="Genomic_DNA"/>
</dbReference>
<dbReference type="RefSeq" id="WP_124934689.1">
    <property type="nucleotide sequence ID" value="NZ_JAGFOU010000010.1"/>
</dbReference>